<dbReference type="RefSeq" id="WP_379978817.1">
    <property type="nucleotide sequence ID" value="NZ_JBHSFV010000006.1"/>
</dbReference>
<keyword evidence="2" id="KW-1185">Reference proteome</keyword>
<gene>
    <name evidence="1" type="ORF">ACFO3O_11315</name>
</gene>
<dbReference type="Proteomes" id="UP001596043">
    <property type="component" value="Unassembled WGS sequence"/>
</dbReference>
<dbReference type="InterPro" id="IPR047975">
    <property type="entry name" value="Heme_bind_FMP"/>
</dbReference>
<evidence type="ECO:0000313" key="1">
    <source>
        <dbReference type="EMBL" id="MFC4634500.1"/>
    </source>
</evidence>
<comment type="caution">
    <text evidence="1">The sequence shown here is derived from an EMBL/GenBank/DDBJ whole genome shotgun (WGS) entry which is preliminary data.</text>
</comment>
<proteinExistence type="predicted"/>
<name>A0ABV9HXL5_9FLAO</name>
<dbReference type="EMBL" id="JBHSFV010000006">
    <property type="protein sequence ID" value="MFC4634500.1"/>
    <property type="molecule type" value="Genomic_DNA"/>
</dbReference>
<organism evidence="1 2">
    <name type="scientific">Dokdonia ponticola</name>
    <dbReference type="NCBI Taxonomy" id="2041041"/>
    <lineage>
        <taxon>Bacteria</taxon>
        <taxon>Pseudomonadati</taxon>
        <taxon>Bacteroidota</taxon>
        <taxon>Flavobacteriia</taxon>
        <taxon>Flavobacteriales</taxon>
        <taxon>Flavobacteriaceae</taxon>
        <taxon>Dokdonia</taxon>
    </lineage>
</organism>
<evidence type="ECO:0000313" key="2">
    <source>
        <dbReference type="Proteomes" id="UP001596043"/>
    </source>
</evidence>
<accession>A0ABV9HXL5</accession>
<reference evidence="2" key="1">
    <citation type="journal article" date="2019" name="Int. J. Syst. Evol. Microbiol.">
        <title>The Global Catalogue of Microorganisms (GCM) 10K type strain sequencing project: providing services to taxonomists for standard genome sequencing and annotation.</title>
        <authorList>
            <consortium name="The Broad Institute Genomics Platform"/>
            <consortium name="The Broad Institute Genome Sequencing Center for Infectious Disease"/>
            <person name="Wu L."/>
            <person name="Ma J."/>
        </authorList>
    </citation>
    <scope>NUCLEOTIDE SEQUENCE [LARGE SCALE GENOMIC DNA]</scope>
    <source>
        <strain evidence="2">YJ-61-S</strain>
    </source>
</reference>
<protein>
    <submittedName>
        <fullName evidence="1">Heme-binding protein</fullName>
    </submittedName>
</protein>
<sequence length="354" mass="38029">MSNPIPKTTDPLVTTPEIPAVGQPIKNGLGQLIHLVGTWNSVPDGEFSWNTMPLPQDDVHDGFILKNFPYLEEISFAEIPGTAPNRGSGFTQVANTLFYEQRVYFSPSSGGMFPVPPSAEYTLVHAENGSWLFLDVDRQFSGAFPPDGSAPVPLPDGVTSLPVQDPNVTIVKQMSVPHGNSILATGKVTPPAEFPVNPPPIVSPDNPGTPKLSTIAGVPSIPQLNAIPNFEGAPYGASKYGASVIKDGVETNANINTNIKLVHYLKANPPKNYIHFKVSAPAPRITNITFETKHALVNSYDMEIWLLNPGTPEMALMYYQNIGMSMTLSSSTATGTKVITFPHTTSNVVVPVKS</sequence>
<dbReference type="NCBIfam" id="NF040572">
    <property type="entry name" value="heme_bind_FMP"/>
    <property type="match status" value="1"/>
</dbReference>